<evidence type="ECO:0008006" key="4">
    <source>
        <dbReference type="Google" id="ProtNLM"/>
    </source>
</evidence>
<reference evidence="2 3" key="1">
    <citation type="submission" date="2017-08" db="EMBL/GenBank/DDBJ databases">
        <title>Complete Genome Sequence of Bacillus kochii Oregon-R-modENCODE STRAIN BDGP4, isolated from Drosophila melanogaster gut.</title>
        <authorList>
            <person name="Wan K.H."/>
            <person name="Yu C."/>
            <person name="Park S."/>
            <person name="Hammonds A.S."/>
            <person name="Booth B.W."/>
            <person name="Celniker S.E."/>
        </authorList>
    </citation>
    <scope>NUCLEOTIDE SEQUENCE [LARGE SCALE GENOMIC DNA]</scope>
    <source>
        <strain evidence="2 3">BDGP4</strain>
    </source>
</reference>
<accession>A0A248TH85</accession>
<protein>
    <recommendedName>
        <fullName evidence="4">DUF2651 domain-containing protein</fullName>
    </recommendedName>
</protein>
<dbReference type="AlphaFoldDB" id="A0A248TH85"/>
<keyword evidence="1" id="KW-0812">Transmembrane</keyword>
<evidence type="ECO:0000313" key="2">
    <source>
        <dbReference type="EMBL" id="ASV67535.1"/>
    </source>
</evidence>
<name>A0A248TH85_9BACI</name>
<feature type="transmembrane region" description="Helical" evidence="1">
    <location>
        <begin position="39"/>
        <end position="59"/>
    </location>
</feature>
<feature type="transmembrane region" description="Helical" evidence="1">
    <location>
        <begin position="65"/>
        <end position="83"/>
    </location>
</feature>
<gene>
    <name evidence="2" type="ORF">CKF48_09475</name>
</gene>
<organism evidence="2 3">
    <name type="scientific">Cytobacillus kochii</name>
    <dbReference type="NCBI Taxonomy" id="859143"/>
    <lineage>
        <taxon>Bacteria</taxon>
        <taxon>Bacillati</taxon>
        <taxon>Bacillota</taxon>
        <taxon>Bacilli</taxon>
        <taxon>Bacillales</taxon>
        <taxon>Bacillaceae</taxon>
        <taxon>Cytobacillus</taxon>
    </lineage>
</organism>
<feature type="transmembrane region" description="Helical" evidence="1">
    <location>
        <begin position="12"/>
        <end position="32"/>
    </location>
</feature>
<dbReference type="Proteomes" id="UP000215137">
    <property type="component" value="Chromosome"/>
</dbReference>
<dbReference type="KEGG" id="bko:CKF48_09475"/>
<keyword evidence="1" id="KW-1133">Transmembrane helix</keyword>
<keyword evidence="3" id="KW-1185">Reference proteome</keyword>
<dbReference type="EMBL" id="CP022983">
    <property type="protein sequence ID" value="ASV67535.1"/>
    <property type="molecule type" value="Genomic_DNA"/>
</dbReference>
<evidence type="ECO:0000256" key="1">
    <source>
        <dbReference type="SAM" id="Phobius"/>
    </source>
</evidence>
<keyword evidence="1" id="KW-0472">Membrane</keyword>
<evidence type="ECO:0000313" key="3">
    <source>
        <dbReference type="Proteomes" id="UP000215137"/>
    </source>
</evidence>
<proteinExistence type="predicted"/>
<sequence length="93" mass="10682">MQAFWGYFGGMGFLNMLFVYFPIGVAIISVLLTLLFRKTFVPVIVVSLIFGSFFIYTYTQFNATFENFLIPLIIYILIAFLLGKITKKFVIKA</sequence>
<dbReference type="RefSeq" id="WP_095371109.1">
    <property type="nucleotide sequence ID" value="NZ_CP022983.1"/>
</dbReference>